<evidence type="ECO:0000313" key="1">
    <source>
        <dbReference type="EMBL" id="ORX96043.1"/>
    </source>
</evidence>
<keyword evidence="2" id="KW-1185">Reference proteome</keyword>
<dbReference type="AlphaFoldDB" id="A0A1Y1YDQ0"/>
<comment type="caution">
    <text evidence="1">The sequence shown here is derived from an EMBL/GenBank/DDBJ whole genome shotgun (WGS) entry which is preliminary data.</text>
</comment>
<proteinExistence type="predicted"/>
<evidence type="ECO:0000313" key="2">
    <source>
        <dbReference type="Proteomes" id="UP000193498"/>
    </source>
</evidence>
<reference evidence="1 2" key="1">
    <citation type="submission" date="2016-07" db="EMBL/GenBank/DDBJ databases">
        <title>Pervasive Adenine N6-methylation of Active Genes in Fungi.</title>
        <authorList>
            <consortium name="DOE Joint Genome Institute"/>
            <person name="Mondo S.J."/>
            <person name="Dannebaum R.O."/>
            <person name="Kuo R.C."/>
            <person name="Labutti K."/>
            <person name="Haridas S."/>
            <person name="Kuo A."/>
            <person name="Salamov A."/>
            <person name="Ahrendt S.R."/>
            <person name="Lipzen A."/>
            <person name="Sullivan W."/>
            <person name="Andreopoulos W.B."/>
            <person name="Clum A."/>
            <person name="Lindquist E."/>
            <person name="Daum C."/>
            <person name="Ramamoorthy G.K."/>
            <person name="Gryganskyi A."/>
            <person name="Culley D."/>
            <person name="Magnuson J.K."/>
            <person name="James T.Y."/>
            <person name="O'Malley M.A."/>
            <person name="Stajich J.E."/>
            <person name="Spatafora J.W."/>
            <person name="Visel A."/>
            <person name="Grigoriev I.V."/>
        </authorList>
    </citation>
    <scope>NUCLEOTIDE SEQUENCE [LARGE SCALE GENOMIC DNA]</scope>
    <source>
        <strain evidence="1 2">CBS 931.73</strain>
    </source>
</reference>
<name>A0A1Y1YDQ0_9FUNG</name>
<dbReference type="EMBL" id="MCFE01000162">
    <property type="protein sequence ID" value="ORX96043.1"/>
    <property type="molecule type" value="Genomic_DNA"/>
</dbReference>
<sequence length="205" mass="23687">MAGHHRGSYKRIPGPGEPECFPNSLHKITMSCLALDSPTMPDFRGRKRHRIPSAISRYCKTLVDERQNAGECASSNEADDLLCLYTNSNDSDFFDGTRTVLHDDQSFTLFEDHILIHNYQFPTMRIKRILYRNILDVSTDKDLAANWYSIKTWNFTLNVAKRPTTLVLTIRNKYKRVELSVRDRAAYSLLKRLVYEANNTPLVIE</sequence>
<gene>
    <name evidence="1" type="ORF">K493DRAFT_371444</name>
</gene>
<dbReference type="Proteomes" id="UP000193498">
    <property type="component" value="Unassembled WGS sequence"/>
</dbReference>
<protein>
    <submittedName>
        <fullName evidence="1">Uncharacterized protein</fullName>
    </submittedName>
</protein>
<dbReference type="InParanoid" id="A0A1Y1YDQ0"/>
<accession>A0A1Y1YDQ0</accession>
<organism evidence="1 2">
    <name type="scientific">Basidiobolus meristosporus CBS 931.73</name>
    <dbReference type="NCBI Taxonomy" id="1314790"/>
    <lineage>
        <taxon>Eukaryota</taxon>
        <taxon>Fungi</taxon>
        <taxon>Fungi incertae sedis</taxon>
        <taxon>Zoopagomycota</taxon>
        <taxon>Entomophthoromycotina</taxon>
        <taxon>Basidiobolomycetes</taxon>
        <taxon>Basidiobolales</taxon>
        <taxon>Basidiobolaceae</taxon>
        <taxon>Basidiobolus</taxon>
    </lineage>
</organism>